<name>A0A928Z4J6_9CYAN</name>
<protein>
    <submittedName>
        <fullName evidence="1">Uncharacterized protein</fullName>
    </submittedName>
</protein>
<dbReference type="Proteomes" id="UP000625316">
    <property type="component" value="Unassembled WGS sequence"/>
</dbReference>
<accession>A0A928Z4J6</accession>
<dbReference type="EMBL" id="JADEXQ010000035">
    <property type="protein sequence ID" value="MBE9030408.1"/>
    <property type="molecule type" value="Genomic_DNA"/>
</dbReference>
<comment type="caution">
    <text evidence="1">The sequence shown here is derived from an EMBL/GenBank/DDBJ whole genome shotgun (WGS) entry which is preliminary data.</text>
</comment>
<reference evidence="1" key="1">
    <citation type="submission" date="2020-10" db="EMBL/GenBank/DDBJ databases">
        <authorList>
            <person name="Castelo-Branco R."/>
            <person name="Eusebio N."/>
            <person name="Adriana R."/>
            <person name="Vieira A."/>
            <person name="Brugerolle De Fraissinette N."/>
            <person name="Rezende De Castro R."/>
            <person name="Schneider M.P."/>
            <person name="Vasconcelos V."/>
            <person name="Leao P.N."/>
        </authorList>
    </citation>
    <scope>NUCLEOTIDE SEQUENCE</scope>
    <source>
        <strain evidence="1">LEGE 11480</strain>
    </source>
</reference>
<dbReference type="Pfam" id="PF26369">
    <property type="entry name" value="UPF0426"/>
    <property type="match status" value="1"/>
</dbReference>
<keyword evidence="2" id="KW-1185">Reference proteome</keyword>
<dbReference type="RefSeq" id="WP_264325232.1">
    <property type="nucleotide sequence ID" value="NZ_JADEXQ010000035.1"/>
</dbReference>
<dbReference type="AlphaFoldDB" id="A0A928Z4J6"/>
<dbReference type="InterPro" id="IPR040278">
    <property type="entry name" value="UPF0426"/>
</dbReference>
<organism evidence="1 2">
    <name type="scientific">Romeriopsis navalis LEGE 11480</name>
    <dbReference type="NCBI Taxonomy" id="2777977"/>
    <lineage>
        <taxon>Bacteria</taxon>
        <taxon>Bacillati</taxon>
        <taxon>Cyanobacteriota</taxon>
        <taxon>Cyanophyceae</taxon>
        <taxon>Leptolyngbyales</taxon>
        <taxon>Leptolyngbyaceae</taxon>
        <taxon>Romeriopsis</taxon>
        <taxon>Romeriopsis navalis</taxon>
    </lineage>
</organism>
<gene>
    <name evidence="1" type="ORF">IQ266_11760</name>
</gene>
<sequence length="67" mass="7052">MFLTELSPLLRDCLAQPIAFTGGLLTGALRLDVNDDPVKTWLSKQGAVVTETAPANNGAGPQSIEID</sequence>
<dbReference type="PANTHER" id="PTHR35996:SF1">
    <property type="entry name" value="OS04G0528100 PROTEIN"/>
    <property type="match status" value="1"/>
</dbReference>
<evidence type="ECO:0000313" key="2">
    <source>
        <dbReference type="Proteomes" id="UP000625316"/>
    </source>
</evidence>
<dbReference type="PANTHER" id="PTHR35996">
    <property type="entry name" value="OSJNBA0038O10.25 PROTEIN"/>
    <property type="match status" value="1"/>
</dbReference>
<evidence type="ECO:0000313" key="1">
    <source>
        <dbReference type="EMBL" id="MBE9030408.1"/>
    </source>
</evidence>
<proteinExistence type="predicted"/>